<organism evidence="2 3">
    <name type="scientific">Colletotrichum asianum</name>
    <dbReference type="NCBI Taxonomy" id="702518"/>
    <lineage>
        <taxon>Eukaryota</taxon>
        <taxon>Fungi</taxon>
        <taxon>Dikarya</taxon>
        <taxon>Ascomycota</taxon>
        <taxon>Pezizomycotina</taxon>
        <taxon>Sordariomycetes</taxon>
        <taxon>Hypocreomycetidae</taxon>
        <taxon>Glomerellales</taxon>
        <taxon>Glomerellaceae</taxon>
        <taxon>Colletotrichum</taxon>
        <taxon>Colletotrichum gloeosporioides species complex</taxon>
    </lineage>
</organism>
<dbReference type="EMBL" id="WOWK01000001">
    <property type="protein sequence ID" value="KAF0332032.1"/>
    <property type="molecule type" value="Genomic_DNA"/>
</dbReference>
<evidence type="ECO:0008006" key="4">
    <source>
        <dbReference type="Google" id="ProtNLM"/>
    </source>
</evidence>
<dbReference type="Proteomes" id="UP000434172">
    <property type="component" value="Unassembled WGS sequence"/>
</dbReference>
<feature type="signal peptide" evidence="1">
    <location>
        <begin position="1"/>
        <end position="17"/>
    </location>
</feature>
<evidence type="ECO:0000313" key="3">
    <source>
        <dbReference type="Proteomes" id="UP000434172"/>
    </source>
</evidence>
<evidence type="ECO:0000256" key="1">
    <source>
        <dbReference type="SAM" id="SignalP"/>
    </source>
</evidence>
<comment type="caution">
    <text evidence="2">The sequence shown here is derived from an EMBL/GenBank/DDBJ whole genome shotgun (WGS) entry which is preliminary data.</text>
</comment>
<dbReference type="AlphaFoldDB" id="A0A8H3ZXF0"/>
<protein>
    <recommendedName>
        <fullName evidence="4">Secreted protein</fullName>
    </recommendedName>
</protein>
<reference evidence="2 3" key="1">
    <citation type="submission" date="2019-12" db="EMBL/GenBank/DDBJ databases">
        <title>A genome sequence resource for the geographically widespread anthracnose pathogen Colletotrichum asianum.</title>
        <authorList>
            <person name="Meng Y."/>
        </authorList>
    </citation>
    <scope>NUCLEOTIDE SEQUENCE [LARGE SCALE GENOMIC DNA]</scope>
    <source>
        <strain evidence="2 3">ICMP 18580</strain>
    </source>
</reference>
<feature type="chain" id="PRO_5034995187" description="Secreted protein" evidence="1">
    <location>
        <begin position="18"/>
        <end position="81"/>
    </location>
</feature>
<keyword evidence="3" id="KW-1185">Reference proteome</keyword>
<sequence length="81" mass="9020">MLLLLLLLLQGPKKFGGEKVLPSATAPSGKHFQLQPLQRFQCSQSPHPRPAVQWWGSLPASHFYPCLRSTAYFPANPLPQP</sequence>
<accession>A0A8H3ZXF0</accession>
<evidence type="ECO:0000313" key="2">
    <source>
        <dbReference type="EMBL" id="KAF0332032.1"/>
    </source>
</evidence>
<keyword evidence="1" id="KW-0732">Signal</keyword>
<proteinExistence type="predicted"/>
<gene>
    <name evidence="2" type="ORF">GQ607_000048</name>
</gene>
<name>A0A8H3ZXF0_9PEZI</name>